<dbReference type="Pfam" id="PF13548">
    <property type="entry name" value="DUF4126"/>
    <property type="match status" value="1"/>
</dbReference>
<gene>
    <name evidence="3" type="ORF">HYX28_02975</name>
</gene>
<reference evidence="3" key="1">
    <citation type="submission" date="2020-07" db="EMBL/GenBank/DDBJ databases">
        <title>Huge and variable diversity of episymbiotic CPR bacteria and DPANN archaea in groundwater ecosystems.</title>
        <authorList>
            <person name="He C.Y."/>
            <person name="Keren R."/>
            <person name="Whittaker M."/>
            <person name="Farag I.F."/>
            <person name="Doudna J."/>
            <person name="Cate J.H.D."/>
            <person name="Banfield J.F."/>
        </authorList>
    </citation>
    <scope>NUCLEOTIDE SEQUENCE</scope>
    <source>
        <strain evidence="3">NC_groundwater_580_Pr5_B-0.1um_64_19</strain>
    </source>
</reference>
<evidence type="ECO:0000259" key="2">
    <source>
        <dbReference type="Pfam" id="PF13548"/>
    </source>
</evidence>
<name>A0A932A6Q3_9BACT</name>
<comment type="caution">
    <text evidence="3">The sequence shown here is derived from an EMBL/GenBank/DDBJ whole genome shotgun (WGS) entry which is preliminary data.</text>
</comment>
<proteinExistence type="predicted"/>
<organism evidence="3 4">
    <name type="scientific">Candidatus Korobacter versatilis</name>
    <dbReference type="NCBI Taxonomy" id="658062"/>
    <lineage>
        <taxon>Bacteria</taxon>
        <taxon>Pseudomonadati</taxon>
        <taxon>Acidobacteriota</taxon>
        <taxon>Terriglobia</taxon>
        <taxon>Terriglobales</taxon>
        <taxon>Candidatus Korobacteraceae</taxon>
        <taxon>Candidatus Korobacter</taxon>
    </lineage>
</organism>
<feature type="transmembrane region" description="Helical" evidence="1">
    <location>
        <begin position="49"/>
        <end position="67"/>
    </location>
</feature>
<keyword evidence="1" id="KW-1133">Transmembrane helix</keyword>
<protein>
    <submittedName>
        <fullName evidence="3">DUF4126 domain-containing protein</fullName>
    </submittedName>
</protein>
<dbReference type="Proteomes" id="UP000779809">
    <property type="component" value="Unassembled WGS sequence"/>
</dbReference>
<sequence length="204" mass="21729">MSLNTTHLLAILVTASFASGLNVYATVATLGLLARFHLFALPPTLDPLASWWVIGISTALFLVEFFADKVPAFDLLWNALHTFIRVPVAALIAWGATAQLSPADQVLAASLGAAIAFAAHSGKVAARAAVTPSPEPFSNMALSMGEDAFAVGLTWFATQHPYIAATIVAILLLVIILLVRLVWRAMRNLFKGAGEELHELQRAG</sequence>
<keyword evidence="1" id="KW-0472">Membrane</keyword>
<evidence type="ECO:0000313" key="4">
    <source>
        <dbReference type="Proteomes" id="UP000779809"/>
    </source>
</evidence>
<evidence type="ECO:0000256" key="1">
    <source>
        <dbReference type="SAM" id="Phobius"/>
    </source>
</evidence>
<dbReference type="EMBL" id="JACPNR010000004">
    <property type="protein sequence ID" value="MBI2677723.1"/>
    <property type="molecule type" value="Genomic_DNA"/>
</dbReference>
<dbReference type="InterPro" id="IPR025196">
    <property type="entry name" value="DUF4126"/>
</dbReference>
<accession>A0A932A6Q3</accession>
<feature type="transmembrane region" description="Helical" evidence="1">
    <location>
        <begin position="162"/>
        <end position="183"/>
    </location>
</feature>
<feature type="domain" description="DUF4126" evidence="2">
    <location>
        <begin position="9"/>
        <end position="180"/>
    </location>
</feature>
<evidence type="ECO:0000313" key="3">
    <source>
        <dbReference type="EMBL" id="MBI2677723.1"/>
    </source>
</evidence>
<dbReference type="AlphaFoldDB" id="A0A932A6Q3"/>
<feature type="transmembrane region" description="Helical" evidence="1">
    <location>
        <begin position="79"/>
        <end position="100"/>
    </location>
</feature>
<keyword evidence="1" id="KW-0812">Transmembrane</keyword>